<accession>A0A939PLJ2</accession>
<keyword evidence="3" id="KW-1185">Reference proteome</keyword>
<comment type="caution">
    <text evidence="2">The sequence shown here is derived from an EMBL/GenBank/DDBJ whole genome shotgun (WGS) entry which is preliminary data.</text>
</comment>
<protein>
    <submittedName>
        <fullName evidence="2">Uncharacterized protein</fullName>
    </submittedName>
</protein>
<evidence type="ECO:0000256" key="1">
    <source>
        <dbReference type="SAM" id="MobiDB-lite"/>
    </source>
</evidence>
<feature type="region of interest" description="Disordered" evidence="1">
    <location>
        <begin position="30"/>
        <end position="54"/>
    </location>
</feature>
<organism evidence="2 3">
    <name type="scientific">Actinomadura barringtoniae</name>
    <dbReference type="NCBI Taxonomy" id="1427535"/>
    <lineage>
        <taxon>Bacteria</taxon>
        <taxon>Bacillati</taxon>
        <taxon>Actinomycetota</taxon>
        <taxon>Actinomycetes</taxon>
        <taxon>Streptosporangiales</taxon>
        <taxon>Thermomonosporaceae</taxon>
        <taxon>Actinomadura</taxon>
    </lineage>
</organism>
<dbReference type="EMBL" id="JAGEOJ010000033">
    <property type="protein sequence ID" value="MBO2455172.1"/>
    <property type="molecule type" value="Genomic_DNA"/>
</dbReference>
<sequence>MRRSDRIAWWAFGIGIVAILGGVQAVGMLDDPAPPQSPSPASVDQFCPPEPVGKARSDTYFNRIAEPYRGKGPHAVSLRFADADTGDYSEGLPARWEANETGVKPKPQLVACAYQDTAGSRETRVCEYVPESTARLYSQLAGSTRPKNTTKISLMKASYLFEIYEAKTAKPLGRFQIPGDHACPKTVKLDDRALIGQAPDAVELHNALRPYAERTLN</sequence>
<evidence type="ECO:0000313" key="2">
    <source>
        <dbReference type="EMBL" id="MBO2455172.1"/>
    </source>
</evidence>
<proteinExistence type="predicted"/>
<name>A0A939PLJ2_9ACTN</name>
<dbReference type="RefSeq" id="WP_208263401.1">
    <property type="nucleotide sequence ID" value="NZ_JAGEOJ010000033.1"/>
</dbReference>
<dbReference type="Proteomes" id="UP000669179">
    <property type="component" value="Unassembled WGS sequence"/>
</dbReference>
<gene>
    <name evidence="2" type="ORF">J4573_49360</name>
</gene>
<evidence type="ECO:0000313" key="3">
    <source>
        <dbReference type="Proteomes" id="UP000669179"/>
    </source>
</evidence>
<reference evidence="2" key="1">
    <citation type="submission" date="2021-03" db="EMBL/GenBank/DDBJ databases">
        <authorList>
            <person name="Kanchanasin P."/>
            <person name="Saeng-In P."/>
            <person name="Phongsopitanun W."/>
            <person name="Yuki M."/>
            <person name="Kudo T."/>
            <person name="Ohkuma M."/>
            <person name="Tanasupawat S."/>
        </authorList>
    </citation>
    <scope>NUCLEOTIDE SEQUENCE</scope>
    <source>
        <strain evidence="2">GKU 128</strain>
    </source>
</reference>
<dbReference type="AlphaFoldDB" id="A0A939PLJ2"/>